<sequence length="89" mass="10319">MKFVSSKELRNNPAELWKSINKEEVIITVNGKPKAIVIEAENNIEEQLKTIRKARAEVALEKLRSYSVKQGLNKLTEDDIENEIKKIRR</sequence>
<organism evidence="3 4">
    <name type="scientific">Atribacter laminatus</name>
    <dbReference type="NCBI Taxonomy" id="2847778"/>
    <lineage>
        <taxon>Bacteria</taxon>
        <taxon>Pseudomonadati</taxon>
        <taxon>Atribacterota</taxon>
        <taxon>Atribacteria</taxon>
        <taxon>Atribacterales</taxon>
        <taxon>Atribacteraceae</taxon>
        <taxon>Atribacter</taxon>
    </lineage>
</organism>
<dbReference type="Gene3D" id="3.40.1620.10">
    <property type="entry name" value="YefM-like domain"/>
    <property type="match status" value="1"/>
</dbReference>
<dbReference type="SUPFAM" id="SSF143120">
    <property type="entry name" value="YefM-like"/>
    <property type="match status" value="1"/>
</dbReference>
<comment type="function">
    <text evidence="2">Antitoxin component of a type II toxin-antitoxin (TA) system.</text>
</comment>
<evidence type="ECO:0000256" key="1">
    <source>
        <dbReference type="ARBA" id="ARBA00009981"/>
    </source>
</evidence>
<keyword evidence="4" id="KW-1185">Reference proteome</keyword>
<comment type="similarity">
    <text evidence="1 2">Belongs to the phD/YefM antitoxin family.</text>
</comment>
<dbReference type="EMBL" id="CP065383">
    <property type="protein sequence ID" value="QPM67324.1"/>
    <property type="molecule type" value="Genomic_DNA"/>
</dbReference>
<dbReference type="InterPro" id="IPR036165">
    <property type="entry name" value="YefM-like_sf"/>
</dbReference>
<reference evidence="3 4" key="1">
    <citation type="journal article" date="2021" name="Nat. Commun.">
        <title>Isolation of a member of the candidate phylum Atribacteria reveals a unique cell membrane structure.</title>
        <authorList>
            <person name="Taiki K."/>
            <person name="Nobu M.K."/>
            <person name="Kusada H."/>
            <person name="Meng X.-Y."/>
            <person name="Hosoki N."/>
            <person name="Uematsu K."/>
            <person name="Yoshioka H."/>
            <person name="Kamagata Y."/>
            <person name="Tamaki H."/>
        </authorList>
    </citation>
    <scope>NUCLEOTIDE SEQUENCE [LARGE SCALE GENOMIC DNA]</scope>
    <source>
        <strain evidence="3 4">RT761</strain>
    </source>
</reference>
<dbReference type="AlphaFoldDB" id="A0A7T1AK04"/>
<dbReference type="Pfam" id="PF02604">
    <property type="entry name" value="PhdYeFM_antitox"/>
    <property type="match status" value="1"/>
</dbReference>
<protein>
    <recommendedName>
        <fullName evidence="2">Antitoxin</fullName>
    </recommendedName>
</protein>
<evidence type="ECO:0000313" key="4">
    <source>
        <dbReference type="Proteomes" id="UP000594463"/>
    </source>
</evidence>
<proteinExistence type="inferred from homology"/>
<accession>A0A7T1AK04</accession>
<dbReference type="Proteomes" id="UP000594463">
    <property type="component" value="Chromosome"/>
</dbReference>
<name>A0A7T1AK04_ATRLM</name>
<evidence type="ECO:0000256" key="2">
    <source>
        <dbReference type="RuleBase" id="RU362080"/>
    </source>
</evidence>
<dbReference type="InterPro" id="IPR006442">
    <property type="entry name" value="Antitoxin_Phd/YefM"/>
</dbReference>
<dbReference type="NCBIfam" id="TIGR01552">
    <property type="entry name" value="phd_fam"/>
    <property type="match status" value="1"/>
</dbReference>
<gene>
    <name evidence="3" type="ORF">RT761_00525</name>
</gene>
<dbReference type="RefSeq" id="WP_218112535.1">
    <property type="nucleotide sequence ID" value="NZ_CP065383.1"/>
</dbReference>
<dbReference type="KEGG" id="alam:RT761_00525"/>
<evidence type="ECO:0000313" key="3">
    <source>
        <dbReference type="EMBL" id="QPM67324.1"/>
    </source>
</evidence>